<evidence type="ECO:0000256" key="5">
    <source>
        <dbReference type="ARBA" id="ARBA00022692"/>
    </source>
</evidence>
<evidence type="ECO:0000256" key="14">
    <source>
        <dbReference type="PROSITE-ProRule" id="PRU00278"/>
    </source>
</evidence>
<evidence type="ECO:0000256" key="1">
    <source>
        <dbReference type="ARBA" id="ARBA00004382"/>
    </source>
</evidence>
<evidence type="ECO:0000313" key="17">
    <source>
        <dbReference type="Proteomes" id="UP000564378"/>
    </source>
</evidence>
<comment type="caution">
    <text evidence="16">The sequence shown here is derived from an EMBL/GenBank/DDBJ whole genome shotgun (WGS) entry which is preliminary data.</text>
</comment>
<feature type="domain" description="PpiC" evidence="15">
    <location>
        <begin position="270"/>
        <end position="360"/>
    </location>
</feature>
<keyword evidence="4" id="KW-0997">Cell inner membrane</keyword>
<name>A0A842HZ36_9SPHN</name>
<evidence type="ECO:0000256" key="3">
    <source>
        <dbReference type="ARBA" id="ARBA00022475"/>
    </source>
</evidence>
<dbReference type="SUPFAM" id="SSF54534">
    <property type="entry name" value="FKBP-like"/>
    <property type="match status" value="1"/>
</dbReference>
<dbReference type="GO" id="GO:0005886">
    <property type="term" value="C:plasma membrane"/>
    <property type="evidence" value="ECO:0007669"/>
    <property type="project" value="UniProtKB-SubCell"/>
</dbReference>
<evidence type="ECO:0000256" key="8">
    <source>
        <dbReference type="ARBA" id="ARBA00023186"/>
    </source>
</evidence>
<keyword evidence="6" id="KW-1133">Transmembrane helix</keyword>
<evidence type="ECO:0000259" key="15">
    <source>
        <dbReference type="PROSITE" id="PS50198"/>
    </source>
</evidence>
<dbReference type="PROSITE" id="PS50198">
    <property type="entry name" value="PPIC_PPIASE_2"/>
    <property type="match status" value="1"/>
</dbReference>
<evidence type="ECO:0000313" key="16">
    <source>
        <dbReference type="EMBL" id="MBC2777619.1"/>
    </source>
</evidence>
<dbReference type="Gene3D" id="1.10.4030.10">
    <property type="entry name" value="Porin chaperone SurA, peptide-binding domain"/>
    <property type="match status" value="2"/>
</dbReference>
<sequence length="647" mass="70382">MITFFRRLFNTKLGVVIAMLFVALIALAFGLADISAPGGMFSGGGTTVASVNGTDVDEDRVALMAQRALDNARTEQPNANMGDFIDSGALNDVIDQYVRSEALRMFANDHGILVSDDLVNAAIRDIPAFQGLTGEFDEPSFRQVIAAQGLSEAEVREDLARQALLRVLMGPLGASPHVTLTVARPYASLLPEERSGQVAAIPSSAIPEGNPPTAAEINAFYQDNIDRYTLPDRRAVRYAVFTRTSIDIPAPSEEDIRAYYEDNDERYAGSETRSFQQIILADEADARAFYQAVNGGADFAAQAAQRGFAAGSLNVSGQTQDAFQRTTSQDIAAAAFRANEGALLQPMRSGLGWHVIRVSDIVTRGATPLGNVRPEIVATLREEATVAALGAYYEEIESAIEDGASFEEVIEAKDLTIQSTPLLTSAGLAPDQPGYRPTADLQPILQLAFTLGEGDDPELVQLEENQRYALVQVTRVASRAPRALASIQPAVTRDFLLDRQARRAREIADGIVARVNAGQSLAEAMQEVEIDLPRPLPARATRQAVSRPDANIPEPVRLMFRMAENTAKLIRLPLDQGWYVVVLEAIESDEDRVTPEMVRRTAEQFEGVTGEEYSEQFINAVLVDYPVTRNEEAIAALAERLRTGRAN</sequence>
<dbReference type="PANTHER" id="PTHR47529">
    <property type="entry name" value="PEPTIDYL-PROLYL CIS-TRANS ISOMERASE D"/>
    <property type="match status" value="1"/>
</dbReference>
<keyword evidence="7" id="KW-0472">Membrane</keyword>
<evidence type="ECO:0000256" key="9">
    <source>
        <dbReference type="ARBA" id="ARBA00030642"/>
    </source>
</evidence>
<keyword evidence="5" id="KW-0812">Transmembrane</keyword>
<comment type="subcellular location">
    <subcellularLocation>
        <location evidence="1">Cell inner membrane</location>
        <topology evidence="1">Single-pass type II membrane protein</topology>
        <orientation evidence="1">Periplasmic side</orientation>
    </subcellularLocation>
</comment>
<comment type="similarity">
    <text evidence="11">Belongs to the PpiD chaperone family.</text>
</comment>
<gene>
    <name evidence="16" type="ORF">H6P80_08290</name>
</gene>
<proteinExistence type="inferred from homology"/>
<dbReference type="EMBL" id="JACJVJ010000001">
    <property type="protein sequence ID" value="MBC2777619.1"/>
    <property type="molecule type" value="Genomic_DNA"/>
</dbReference>
<dbReference type="Pfam" id="PF13145">
    <property type="entry name" value="Rotamase_2"/>
    <property type="match status" value="1"/>
</dbReference>
<reference evidence="16 17" key="1">
    <citation type="submission" date="2020-08" db="EMBL/GenBank/DDBJ databases">
        <title>Draft genome sequence of Parasphingopyxis sp. GrpM-11.</title>
        <authorList>
            <person name="Oh J."/>
            <person name="Roh D.-H."/>
        </authorList>
    </citation>
    <scope>NUCLEOTIDE SEQUENCE [LARGE SCALE GENOMIC DNA]</scope>
    <source>
        <strain evidence="16 17">GrpM-11</strain>
    </source>
</reference>
<dbReference type="Proteomes" id="UP000564378">
    <property type="component" value="Unassembled WGS sequence"/>
</dbReference>
<protein>
    <recommendedName>
        <fullName evidence="2">Parvulin-like PPIase</fullName>
    </recommendedName>
    <alternativeName>
        <fullName evidence="9">Peptidyl-prolyl cis-trans isomerase plp</fullName>
    </alternativeName>
    <alternativeName>
        <fullName evidence="12">Periplasmic chaperone PpiD</fullName>
    </alternativeName>
    <alternativeName>
        <fullName evidence="13">Periplasmic folding chaperone</fullName>
    </alternativeName>
    <alternativeName>
        <fullName evidence="10">Rotamase plp</fullName>
    </alternativeName>
</protein>
<evidence type="ECO:0000256" key="12">
    <source>
        <dbReference type="ARBA" id="ARBA00040743"/>
    </source>
</evidence>
<dbReference type="InterPro" id="IPR027304">
    <property type="entry name" value="Trigger_fact/SurA_dom_sf"/>
</dbReference>
<evidence type="ECO:0000256" key="6">
    <source>
        <dbReference type="ARBA" id="ARBA00022989"/>
    </source>
</evidence>
<keyword evidence="17" id="KW-1185">Reference proteome</keyword>
<dbReference type="AlphaFoldDB" id="A0A842HZ36"/>
<evidence type="ECO:0000256" key="10">
    <source>
        <dbReference type="ARBA" id="ARBA00031484"/>
    </source>
</evidence>
<dbReference type="RefSeq" id="WP_185800817.1">
    <property type="nucleotide sequence ID" value="NZ_JACJVJ010000001.1"/>
</dbReference>
<keyword evidence="8" id="KW-0143">Chaperone</keyword>
<dbReference type="Pfam" id="PF13624">
    <property type="entry name" value="SurA_N_3"/>
    <property type="match status" value="1"/>
</dbReference>
<evidence type="ECO:0000256" key="7">
    <source>
        <dbReference type="ARBA" id="ARBA00023136"/>
    </source>
</evidence>
<evidence type="ECO:0000256" key="2">
    <source>
        <dbReference type="ARBA" id="ARBA00018370"/>
    </source>
</evidence>
<evidence type="ECO:0000256" key="13">
    <source>
        <dbReference type="ARBA" id="ARBA00042775"/>
    </source>
</evidence>
<organism evidence="16 17">
    <name type="scientific">Parasphingopyxis marina</name>
    <dbReference type="NCBI Taxonomy" id="2761622"/>
    <lineage>
        <taxon>Bacteria</taxon>
        <taxon>Pseudomonadati</taxon>
        <taxon>Pseudomonadota</taxon>
        <taxon>Alphaproteobacteria</taxon>
        <taxon>Sphingomonadales</taxon>
        <taxon>Sphingomonadaceae</taxon>
        <taxon>Parasphingopyxis</taxon>
    </lineage>
</organism>
<dbReference type="PANTHER" id="PTHR47529:SF1">
    <property type="entry name" value="PERIPLASMIC CHAPERONE PPID"/>
    <property type="match status" value="1"/>
</dbReference>
<dbReference type="InterPro" id="IPR000297">
    <property type="entry name" value="PPIase_PpiC"/>
</dbReference>
<evidence type="ECO:0000256" key="4">
    <source>
        <dbReference type="ARBA" id="ARBA00022519"/>
    </source>
</evidence>
<dbReference type="GO" id="GO:0003755">
    <property type="term" value="F:peptidyl-prolyl cis-trans isomerase activity"/>
    <property type="evidence" value="ECO:0007669"/>
    <property type="project" value="UniProtKB-KW"/>
</dbReference>
<keyword evidence="14" id="KW-0697">Rotamase</keyword>
<keyword evidence="14 16" id="KW-0413">Isomerase</keyword>
<accession>A0A842HZ36</accession>
<evidence type="ECO:0000256" key="11">
    <source>
        <dbReference type="ARBA" id="ARBA00038408"/>
    </source>
</evidence>
<dbReference type="InterPro" id="IPR046357">
    <property type="entry name" value="PPIase_dom_sf"/>
</dbReference>
<keyword evidence="3" id="KW-1003">Cell membrane</keyword>
<dbReference type="Gene3D" id="3.10.50.40">
    <property type="match status" value="1"/>
</dbReference>
<dbReference type="InterPro" id="IPR052029">
    <property type="entry name" value="PpiD_chaperone"/>
</dbReference>
<dbReference type="SUPFAM" id="SSF109998">
    <property type="entry name" value="Triger factor/SurA peptide-binding domain-like"/>
    <property type="match status" value="1"/>
</dbReference>